<dbReference type="OrthoDB" id="20839at2759"/>
<keyword evidence="2" id="KW-1185">Reference proteome</keyword>
<comment type="caution">
    <text evidence="1">The sequence shown here is derived from an EMBL/GenBank/DDBJ whole genome shotgun (WGS) entry which is preliminary data.</text>
</comment>
<evidence type="ECO:0000313" key="1">
    <source>
        <dbReference type="EMBL" id="RLW02872.1"/>
    </source>
</evidence>
<dbReference type="InterPro" id="IPR050701">
    <property type="entry name" value="Histone_Mod_Regulator"/>
</dbReference>
<dbReference type="GO" id="GO:0006357">
    <property type="term" value="P:regulation of transcription by RNA polymerase II"/>
    <property type="evidence" value="ECO:0007669"/>
    <property type="project" value="TreeGrafter"/>
</dbReference>
<evidence type="ECO:0000313" key="2">
    <source>
        <dbReference type="Proteomes" id="UP000276834"/>
    </source>
</evidence>
<proteinExistence type="predicted"/>
<dbReference type="AlphaFoldDB" id="A0A3L8SIX0"/>
<reference evidence="1 2" key="1">
    <citation type="journal article" date="2018" name="Proc. R. Soc. B">
        <title>A non-coding region near Follistatin controls head colour polymorphism in the Gouldian finch.</title>
        <authorList>
            <person name="Toomey M.B."/>
            <person name="Marques C.I."/>
            <person name="Andrade P."/>
            <person name="Araujo P.M."/>
            <person name="Sabatino S."/>
            <person name="Gazda M.A."/>
            <person name="Afonso S."/>
            <person name="Lopes R.J."/>
            <person name="Corbo J.C."/>
            <person name="Carneiro M."/>
        </authorList>
    </citation>
    <scope>NUCLEOTIDE SEQUENCE [LARGE SCALE GENOMIC DNA]</scope>
    <source>
        <strain evidence="1">Red01</strain>
        <tissue evidence="1">Muscle</tissue>
    </source>
</reference>
<protein>
    <submittedName>
        <fullName evidence="1">Uncharacterized protein</fullName>
    </submittedName>
</protein>
<name>A0A3L8SIX0_CHLGU</name>
<dbReference type="Proteomes" id="UP000276834">
    <property type="component" value="Unassembled WGS sequence"/>
</dbReference>
<dbReference type="EMBL" id="QUSF01000017">
    <property type="protein sequence ID" value="RLW02872.1"/>
    <property type="molecule type" value="Genomic_DNA"/>
</dbReference>
<accession>A0A3L8SIX0</accession>
<dbReference type="PANTHER" id="PTHR13793">
    <property type="entry name" value="PHD FINGER PROTEINS"/>
    <property type="match status" value="1"/>
</dbReference>
<sequence>MSIVLLVVVSQGTRERLQGYVQWEKQQFLTKVDQLVQGLKKEPNPTPALQFFMKRQRRRCDKVRARVLPSDGGRIARVIAVRQPSGRKTVLTVFRTDLITAMKIPDSFQLSPDEYYVLADPWRQEWEKGVQVPASAEAIPEPVVRLETCWSC</sequence>
<gene>
    <name evidence="1" type="ORF">DV515_00006936</name>
</gene>
<dbReference type="PANTHER" id="PTHR13793:SF84">
    <property type="entry name" value="E3 UBIQUITIN-PROTEIN LIGASE JADE-2"/>
    <property type="match status" value="1"/>
</dbReference>
<dbReference type="GO" id="GO:0000123">
    <property type="term" value="C:histone acetyltransferase complex"/>
    <property type="evidence" value="ECO:0007669"/>
    <property type="project" value="TreeGrafter"/>
</dbReference>
<organism evidence="1 2">
    <name type="scientific">Chloebia gouldiae</name>
    <name type="common">Gouldian finch</name>
    <name type="synonym">Erythrura gouldiae</name>
    <dbReference type="NCBI Taxonomy" id="44316"/>
    <lineage>
        <taxon>Eukaryota</taxon>
        <taxon>Metazoa</taxon>
        <taxon>Chordata</taxon>
        <taxon>Craniata</taxon>
        <taxon>Vertebrata</taxon>
        <taxon>Euteleostomi</taxon>
        <taxon>Archelosauria</taxon>
        <taxon>Archosauria</taxon>
        <taxon>Dinosauria</taxon>
        <taxon>Saurischia</taxon>
        <taxon>Theropoda</taxon>
        <taxon>Coelurosauria</taxon>
        <taxon>Aves</taxon>
        <taxon>Neognathae</taxon>
        <taxon>Neoaves</taxon>
        <taxon>Telluraves</taxon>
        <taxon>Australaves</taxon>
        <taxon>Passeriformes</taxon>
        <taxon>Passeroidea</taxon>
        <taxon>Passeridae</taxon>
        <taxon>Chloebia</taxon>
    </lineage>
</organism>